<dbReference type="KEGG" id="gai:IMCC3135_11530"/>
<keyword evidence="1" id="KW-0812">Transmembrane</keyword>
<evidence type="ECO:0000313" key="3">
    <source>
        <dbReference type="Proteomes" id="UP000250079"/>
    </source>
</evidence>
<dbReference type="InterPro" id="IPR012902">
    <property type="entry name" value="N_methyl_site"/>
</dbReference>
<keyword evidence="1" id="KW-0472">Membrane</keyword>
<protein>
    <recommendedName>
        <fullName evidence="4">Type IV pilus modification protein PilV</fullName>
    </recommendedName>
</protein>
<keyword evidence="1" id="KW-1133">Transmembrane helix</keyword>
<reference evidence="2 3" key="1">
    <citation type="submission" date="2016-12" db="EMBL/GenBank/DDBJ databases">
        <authorList>
            <person name="Song W.-J."/>
            <person name="Kurnit D.M."/>
        </authorList>
    </citation>
    <scope>NUCLEOTIDE SEQUENCE [LARGE SCALE GENOMIC DNA]</scope>
    <source>
        <strain evidence="2 3">IMCC3135</strain>
    </source>
</reference>
<dbReference type="AlphaFoldDB" id="A0A2Z2NM34"/>
<dbReference type="InterPro" id="IPR013362">
    <property type="entry name" value="Pilus_4_PilV"/>
</dbReference>
<dbReference type="Pfam" id="PF07963">
    <property type="entry name" value="N_methyl"/>
    <property type="match status" value="1"/>
</dbReference>
<sequence length="198" mass="21720">MMYPIKLVDDIQLKPSLLSNVTCKPDSVLLPAHQRGVGLLEILIAVVIMSVGFLAAARMQVEGMRFSQSAYFQSQAYFMASDMIDRMRSNIPGVEQGFYDGKTTSADADDPGCNTNRCNPRGLSLQDIHDWSSSLHSLQGASSFIPALPGTDTTPASGTIQKMDDGVYAVVMNWSEVIQGENNQQELRIQFALEESHD</sequence>
<dbReference type="EMBL" id="CP018632">
    <property type="protein sequence ID" value="ASJ72396.1"/>
    <property type="molecule type" value="Genomic_DNA"/>
</dbReference>
<keyword evidence="3" id="KW-1185">Reference proteome</keyword>
<evidence type="ECO:0000256" key="1">
    <source>
        <dbReference type="SAM" id="Phobius"/>
    </source>
</evidence>
<dbReference type="NCBIfam" id="TIGR02523">
    <property type="entry name" value="type_IV_pilV"/>
    <property type="match status" value="1"/>
</dbReference>
<proteinExistence type="predicted"/>
<name>A0A2Z2NM34_9GAMM</name>
<dbReference type="Proteomes" id="UP000250079">
    <property type="component" value="Chromosome"/>
</dbReference>
<feature type="transmembrane region" description="Helical" evidence="1">
    <location>
        <begin position="37"/>
        <end position="57"/>
    </location>
</feature>
<accession>A0A2Z2NM34</accession>
<dbReference type="NCBIfam" id="TIGR02532">
    <property type="entry name" value="IV_pilin_GFxxxE"/>
    <property type="match status" value="1"/>
</dbReference>
<gene>
    <name evidence="2" type="ORF">IMCC3135_11530</name>
</gene>
<evidence type="ECO:0008006" key="4">
    <source>
        <dbReference type="Google" id="ProtNLM"/>
    </source>
</evidence>
<organism evidence="2 3">
    <name type="scientific">Granulosicoccus antarcticus IMCC3135</name>
    <dbReference type="NCBI Taxonomy" id="1192854"/>
    <lineage>
        <taxon>Bacteria</taxon>
        <taxon>Pseudomonadati</taxon>
        <taxon>Pseudomonadota</taxon>
        <taxon>Gammaproteobacteria</taxon>
        <taxon>Chromatiales</taxon>
        <taxon>Granulosicoccaceae</taxon>
        <taxon>Granulosicoccus</taxon>
    </lineage>
</organism>
<evidence type="ECO:0000313" key="2">
    <source>
        <dbReference type="EMBL" id="ASJ72396.1"/>
    </source>
</evidence>